<evidence type="ECO:0000256" key="2">
    <source>
        <dbReference type="SAM" id="Phobius"/>
    </source>
</evidence>
<protein>
    <recommendedName>
        <fullName evidence="5">Transmembrane protein</fullName>
    </recommendedName>
</protein>
<feature type="compositionally biased region" description="Polar residues" evidence="1">
    <location>
        <begin position="394"/>
        <end position="408"/>
    </location>
</feature>
<dbReference type="Proteomes" id="UP000570595">
    <property type="component" value="Unassembled WGS sequence"/>
</dbReference>
<accession>A0A7J6L3M5</accession>
<organism evidence="3 4">
    <name type="scientific">Perkinsus olseni</name>
    <name type="common">Perkinsus atlanticus</name>
    <dbReference type="NCBI Taxonomy" id="32597"/>
    <lineage>
        <taxon>Eukaryota</taxon>
        <taxon>Sar</taxon>
        <taxon>Alveolata</taxon>
        <taxon>Perkinsozoa</taxon>
        <taxon>Perkinsea</taxon>
        <taxon>Perkinsida</taxon>
        <taxon>Perkinsidae</taxon>
        <taxon>Perkinsus</taxon>
    </lineage>
</organism>
<feature type="compositionally biased region" description="Low complexity" evidence="1">
    <location>
        <begin position="377"/>
        <end position="386"/>
    </location>
</feature>
<name>A0A7J6L3M5_PEROL</name>
<keyword evidence="2" id="KW-0472">Membrane</keyword>
<feature type="compositionally biased region" description="Basic and acidic residues" evidence="1">
    <location>
        <begin position="351"/>
        <end position="368"/>
    </location>
</feature>
<evidence type="ECO:0000313" key="4">
    <source>
        <dbReference type="Proteomes" id="UP000570595"/>
    </source>
</evidence>
<comment type="caution">
    <text evidence="3">The sequence shown here is derived from an EMBL/GenBank/DDBJ whole genome shotgun (WGS) entry which is preliminary data.</text>
</comment>
<feature type="region of interest" description="Disordered" evidence="1">
    <location>
        <begin position="344"/>
        <end position="432"/>
    </location>
</feature>
<reference evidence="3 4" key="1">
    <citation type="submission" date="2020-04" db="EMBL/GenBank/DDBJ databases">
        <title>Perkinsus olseni comparative genomics.</title>
        <authorList>
            <person name="Bogema D.R."/>
        </authorList>
    </citation>
    <scope>NUCLEOTIDE SEQUENCE [LARGE SCALE GENOMIC DNA]</scope>
    <source>
        <strain evidence="3">ATCC PRA-179</strain>
    </source>
</reference>
<dbReference type="OrthoDB" id="60284at2759"/>
<keyword evidence="2" id="KW-1133">Transmembrane helix</keyword>
<evidence type="ECO:0000313" key="3">
    <source>
        <dbReference type="EMBL" id="KAF4653246.1"/>
    </source>
</evidence>
<evidence type="ECO:0008006" key="5">
    <source>
        <dbReference type="Google" id="ProtNLM"/>
    </source>
</evidence>
<dbReference type="EMBL" id="JABAHT010000640">
    <property type="protein sequence ID" value="KAF4653246.1"/>
    <property type="molecule type" value="Genomic_DNA"/>
</dbReference>
<sequence length="432" mass="49299">MATKIVGGLRDREGDLALRTEEEKARLKHLNAARDIQLLREQPFDIINNASKLQGLSGDHPMTLTYSKPRVGRRGMPTTLVDYNILSNLSHGVHHWAHPEDRPKTGDGRRLRRKERLVPSYTEKDYNIITTRYLYDHDQKAKKEVSLQRALAAAKYRAVLLRRRGGGFFPRRLAVAVAPAAFYICYCLVTGLLSLRNRFNPVLQRFADPEEDARMKERFDAMETERVKRALAQQPPCIKGRATNYWNLVTHEVNNPAALKAMAVAADERKERFKNRYIMEGNWHVRDVSRGHVERSRRMNAISHDRFAELYRRGFDIVTNVDHRISQPNLPYPKPRATAWERVVESQSGQKSERSETSLPKRWEDKKSSGAQTTAGSSCSVTTKSTRSSRKSGRMQQKYSLEGSTRSSAAAKVIPVPPLPRLDRDFPAALKS</sequence>
<proteinExistence type="predicted"/>
<dbReference type="AlphaFoldDB" id="A0A7J6L3M5"/>
<gene>
    <name evidence="3" type="ORF">FOZ61_009122</name>
</gene>
<keyword evidence="2" id="KW-0812">Transmembrane</keyword>
<feature type="transmembrane region" description="Helical" evidence="2">
    <location>
        <begin position="173"/>
        <end position="195"/>
    </location>
</feature>
<evidence type="ECO:0000256" key="1">
    <source>
        <dbReference type="SAM" id="MobiDB-lite"/>
    </source>
</evidence>